<evidence type="ECO:0000313" key="4">
    <source>
        <dbReference type="Proteomes" id="UP000029579"/>
    </source>
</evidence>
<dbReference type="Proteomes" id="UP000029579">
    <property type="component" value="Unassembled WGS sequence"/>
</dbReference>
<feature type="coiled-coil region" evidence="1">
    <location>
        <begin position="197"/>
        <end position="224"/>
    </location>
</feature>
<evidence type="ECO:0000256" key="1">
    <source>
        <dbReference type="SAM" id="Coils"/>
    </source>
</evidence>
<evidence type="ECO:0000256" key="2">
    <source>
        <dbReference type="SAM" id="SignalP"/>
    </source>
</evidence>
<keyword evidence="2" id="KW-0732">Signal</keyword>
<keyword evidence="1" id="KW-0175">Coiled coil</keyword>
<feature type="signal peptide" evidence="2">
    <location>
        <begin position="1"/>
        <end position="24"/>
    </location>
</feature>
<proteinExistence type="predicted"/>
<protein>
    <recommendedName>
        <fullName evidence="5">cAMP factor</fullName>
    </recommendedName>
</protein>
<organism evidence="3 4">
    <name type="scientific">Anaerococcus lactolyticus S7-1-13</name>
    <dbReference type="NCBI Taxonomy" id="1284686"/>
    <lineage>
        <taxon>Bacteria</taxon>
        <taxon>Bacillati</taxon>
        <taxon>Bacillota</taxon>
        <taxon>Tissierellia</taxon>
        <taxon>Tissierellales</taxon>
        <taxon>Peptoniphilaceae</taxon>
        <taxon>Anaerococcus</taxon>
    </lineage>
</organism>
<gene>
    <name evidence="3" type="ORF">HMPREF1630_00520</name>
</gene>
<reference evidence="3 4" key="1">
    <citation type="submission" date="2014-07" db="EMBL/GenBank/DDBJ databases">
        <authorList>
            <person name="McCorrison J."/>
            <person name="Sanka R."/>
            <person name="Torralba M."/>
            <person name="Gillis M."/>
            <person name="Haft D.H."/>
            <person name="Methe B."/>
            <person name="Sutton G."/>
            <person name="Nelson K.E."/>
        </authorList>
    </citation>
    <scope>NUCLEOTIDE SEQUENCE [LARGE SCALE GENOMIC DNA]</scope>
    <source>
        <strain evidence="3 4">S7-1-13</strain>
    </source>
</reference>
<name>A0A095X6U8_9FIRM</name>
<evidence type="ECO:0000313" key="3">
    <source>
        <dbReference type="EMBL" id="KGF05568.1"/>
    </source>
</evidence>
<evidence type="ECO:0008006" key="5">
    <source>
        <dbReference type="Google" id="ProtNLM"/>
    </source>
</evidence>
<accession>A0A095X6U8</accession>
<comment type="caution">
    <text evidence="3">The sequence shown here is derived from an EMBL/GenBank/DDBJ whole genome shotgun (WGS) entry which is preliminary data.</text>
</comment>
<sequence length="264" mass="30119">MVMKFKVFSFVLSFGLLAPSFAFAADAGIDARIKELDAEIAKLEYEYKGFDEVFDKASQSSKAYIDERGNFVPHDKAVMENLLKVSSKLDEFVDNVVPSLEQPMLCVYFGSGAKVNGFNIRKNNANDLYSYLKKHFVMKKGKDKAEYDSLLREYVNAISDSVLLPDLSKVTDSLYGQMTKRKEKLDKARALRRYYKREKYADVIKRLEDAISESETTVKSCRQLMEYSPKTIASVRGKLERMLADQEALIVRSKRALSRFVDGL</sequence>
<dbReference type="AlphaFoldDB" id="A0A095X6U8"/>
<dbReference type="EMBL" id="JRMW01000013">
    <property type="protein sequence ID" value="KGF05568.1"/>
    <property type="molecule type" value="Genomic_DNA"/>
</dbReference>
<feature type="chain" id="PRO_5001921202" description="cAMP factor" evidence="2">
    <location>
        <begin position="25"/>
        <end position="264"/>
    </location>
</feature>